<reference evidence="1 2" key="1">
    <citation type="submission" date="2016-11" db="EMBL/GenBank/DDBJ databases">
        <title>Draft Genome Sequences of Nine Cyanobacterial Strains from Diverse Habitats.</title>
        <authorList>
            <person name="Zhu T."/>
            <person name="Hou S."/>
            <person name="Lu X."/>
            <person name="Hess W.R."/>
        </authorList>
    </citation>
    <scope>NUCLEOTIDE SEQUENCE [LARGE SCALE GENOMIC DNA]</scope>
    <source>
        <strain evidence="1 2">IAM M-71</strain>
    </source>
</reference>
<comment type="caution">
    <text evidence="1">The sequence shown here is derived from an EMBL/GenBank/DDBJ whole genome shotgun (WGS) entry which is preliminary data.</text>
</comment>
<dbReference type="STRING" id="454136.NIES2119_30765"/>
<dbReference type="RefSeq" id="WP_073597301.1">
    <property type="nucleotide sequence ID" value="NZ_MRCE01000063.1"/>
</dbReference>
<protein>
    <recommendedName>
        <fullName evidence="3">DUF2281 domain-containing protein</fullName>
    </recommendedName>
</protein>
<dbReference type="OrthoDB" id="467142at2"/>
<proteinExistence type="predicted"/>
<evidence type="ECO:0008006" key="3">
    <source>
        <dbReference type="Google" id="ProtNLM"/>
    </source>
</evidence>
<accession>A0A1U7I374</accession>
<dbReference type="AlphaFoldDB" id="A0A1U7I374"/>
<dbReference type="Proteomes" id="UP000185860">
    <property type="component" value="Unassembled WGS sequence"/>
</dbReference>
<evidence type="ECO:0000313" key="2">
    <source>
        <dbReference type="Proteomes" id="UP000185860"/>
    </source>
</evidence>
<gene>
    <name evidence="1" type="ORF">NIES2119_30765</name>
</gene>
<dbReference type="EMBL" id="MRCE01000063">
    <property type="protein sequence ID" value="OKH30545.1"/>
    <property type="molecule type" value="Genomic_DNA"/>
</dbReference>
<name>A0A1U7I374_9CYAN</name>
<evidence type="ECO:0000313" key="1">
    <source>
        <dbReference type="EMBL" id="OKH30545.1"/>
    </source>
</evidence>
<organism evidence="1 2">
    <name type="scientific">[Phormidium ambiguum] IAM M-71</name>
    <dbReference type="NCBI Taxonomy" id="454136"/>
    <lineage>
        <taxon>Bacteria</taxon>
        <taxon>Bacillati</taxon>
        <taxon>Cyanobacteriota</taxon>
        <taxon>Cyanophyceae</taxon>
        <taxon>Oscillatoriophycideae</taxon>
        <taxon>Aerosakkonematales</taxon>
        <taxon>Aerosakkonemataceae</taxon>
        <taxon>Floridanema</taxon>
    </lineage>
</organism>
<sequence>MTTEQLLDKWQALDPDDREKVLAFIDTLYRQKQARKSASNLGTKLRKIRQEIIDSGIPLLTAEEADREKAERRGGYGDDLA</sequence>